<dbReference type="InterPro" id="IPR001387">
    <property type="entry name" value="Cro/C1-type_HTH"/>
</dbReference>
<dbReference type="EMBL" id="BAAAZE010000014">
    <property type="protein sequence ID" value="GAA4031846.1"/>
    <property type="molecule type" value="Genomic_DNA"/>
</dbReference>
<dbReference type="Proteomes" id="UP001501353">
    <property type="component" value="Unassembled WGS sequence"/>
</dbReference>
<sequence>MKTSTERTAFSARLQLALRNANHAANHPTYLSREFNFRFSGSPITVHAARKWLVGESIPTQDKLRALSNWLGVTAEWLRFGGPEENAAIVSPQASGASESAQSKLIADFMALDMHHRQIVQDFIKLLAQKGRQPAEAESDRPARVVKLKTGV</sequence>
<accession>A0ABP7TVC4</accession>
<evidence type="ECO:0000259" key="1">
    <source>
        <dbReference type="PROSITE" id="PS50943"/>
    </source>
</evidence>
<proteinExistence type="predicted"/>
<gene>
    <name evidence="2" type="ORF">GCM10022212_33290</name>
</gene>
<dbReference type="Gene3D" id="1.10.260.40">
    <property type="entry name" value="lambda repressor-like DNA-binding domains"/>
    <property type="match status" value="1"/>
</dbReference>
<feature type="domain" description="HTH cro/C1-type" evidence="1">
    <location>
        <begin position="51"/>
        <end position="78"/>
    </location>
</feature>
<dbReference type="InterPro" id="IPR010982">
    <property type="entry name" value="Lambda_DNA-bd_dom_sf"/>
</dbReference>
<name>A0ABP7TVC4_9BURK</name>
<evidence type="ECO:0000313" key="3">
    <source>
        <dbReference type="Proteomes" id="UP001501353"/>
    </source>
</evidence>
<organism evidence="2 3">
    <name type="scientific">Actimicrobium antarcticum</name>
    <dbReference type="NCBI Taxonomy" id="1051899"/>
    <lineage>
        <taxon>Bacteria</taxon>
        <taxon>Pseudomonadati</taxon>
        <taxon>Pseudomonadota</taxon>
        <taxon>Betaproteobacteria</taxon>
        <taxon>Burkholderiales</taxon>
        <taxon>Oxalobacteraceae</taxon>
        <taxon>Actimicrobium</taxon>
    </lineage>
</organism>
<comment type="caution">
    <text evidence="2">The sequence shown here is derived from an EMBL/GenBank/DDBJ whole genome shotgun (WGS) entry which is preliminary data.</text>
</comment>
<dbReference type="PROSITE" id="PS50943">
    <property type="entry name" value="HTH_CROC1"/>
    <property type="match status" value="1"/>
</dbReference>
<reference evidence="3" key="1">
    <citation type="journal article" date="2019" name="Int. J. Syst. Evol. Microbiol.">
        <title>The Global Catalogue of Microorganisms (GCM) 10K type strain sequencing project: providing services to taxonomists for standard genome sequencing and annotation.</title>
        <authorList>
            <consortium name="The Broad Institute Genomics Platform"/>
            <consortium name="The Broad Institute Genome Sequencing Center for Infectious Disease"/>
            <person name="Wu L."/>
            <person name="Ma J."/>
        </authorList>
    </citation>
    <scope>NUCLEOTIDE SEQUENCE [LARGE SCALE GENOMIC DNA]</scope>
    <source>
        <strain evidence="3">JCM 16673</strain>
    </source>
</reference>
<keyword evidence="3" id="KW-1185">Reference proteome</keyword>
<protein>
    <recommendedName>
        <fullName evidence="1">HTH cro/C1-type domain-containing protein</fullName>
    </recommendedName>
</protein>
<evidence type="ECO:0000313" key="2">
    <source>
        <dbReference type="EMBL" id="GAA4031846.1"/>
    </source>
</evidence>